<accession>A0A846WMV2</accession>
<dbReference type="Proteomes" id="UP000563898">
    <property type="component" value="Unassembled WGS sequence"/>
</dbReference>
<dbReference type="InterPro" id="IPR016187">
    <property type="entry name" value="CTDL_fold"/>
</dbReference>
<dbReference type="PANTHER" id="PTHR23150">
    <property type="entry name" value="SULFATASE MODIFYING FACTOR 1, 2"/>
    <property type="match status" value="1"/>
</dbReference>
<proteinExistence type="predicted"/>
<dbReference type="InterPro" id="IPR051043">
    <property type="entry name" value="Sulfatase_Mod_Factor_Kinase"/>
</dbReference>
<name>A0A846WMV2_9ACTN</name>
<dbReference type="SUPFAM" id="SSF56436">
    <property type="entry name" value="C-type lectin-like"/>
    <property type="match status" value="1"/>
</dbReference>
<dbReference type="AlphaFoldDB" id="A0A846WMV2"/>
<protein>
    <submittedName>
        <fullName evidence="2">Formylglycine-generating enzyme family protein</fullName>
    </submittedName>
</protein>
<dbReference type="InterPro" id="IPR042095">
    <property type="entry name" value="SUMF_sf"/>
</dbReference>
<dbReference type="Pfam" id="PF03781">
    <property type="entry name" value="FGE-sulfatase"/>
    <property type="match status" value="1"/>
</dbReference>
<dbReference type="EMBL" id="JAAXPC010000007">
    <property type="protein sequence ID" value="NKY02567.1"/>
    <property type="molecule type" value="Genomic_DNA"/>
</dbReference>
<sequence length="313" mass="34191">MHGDTSLPGRCAHRAGSACGLTELVAIPTADFEMGSDRFYAEERPAHIRHVESFSVEVHPVTNAQFATFVADTGYRTVAERPLDPADFPGADPAELVPGAVVFTPTDGPVDLTDWRAWWRYVPGASWRHPLGPDSGVDDRLDHPVTQIAYADADAYARWAGRRLPTEAEWECAARGGLDGHDYAWGDELHPDGAVVANTWIGRFPYRNEGWGGTSPVGYYPSNPFGLFDMIGNVWERTAEVFTPRHVPPDMSTVTAGGRQNLLAPSTSPTVLRVTKGGSHLCSPQYCRRYRPAARSPQSDDSATSHLGFRCVA</sequence>
<evidence type="ECO:0000259" key="1">
    <source>
        <dbReference type="Pfam" id="PF03781"/>
    </source>
</evidence>
<comment type="caution">
    <text evidence="2">The sequence shown here is derived from an EMBL/GenBank/DDBJ whole genome shotgun (WGS) entry which is preliminary data.</text>
</comment>
<dbReference type="GO" id="GO:0120147">
    <property type="term" value="F:formylglycine-generating oxidase activity"/>
    <property type="evidence" value="ECO:0007669"/>
    <property type="project" value="TreeGrafter"/>
</dbReference>
<reference evidence="2 3" key="1">
    <citation type="submission" date="2020-04" db="EMBL/GenBank/DDBJ databases">
        <title>MicrobeNet Type strains.</title>
        <authorList>
            <person name="Nicholson A.C."/>
        </authorList>
    </citation>
    <scope>NUCLEOTIDE SEQUENCE [LARGE SCALE GENOMIC DNA]</scope>
    <source>
        <strain evidence="2 3">ATCC BAA-14</strain>
    </source>
</reference>
<dbReference type="InterPro" id="IPR005532">
    <property type="entry name" value="SUMF_dom"/>
</dbReference>
<evidence type="ECO:0000313" key="2">
    <source>
        <dbReference type="EMBL" id="NKY02567.1"/>
    </source>
</evidence>
<dbReference type="RefSeq" id="WP_006371235.1">
    <property type="nucleotide sequence ID" value="NZ_CP116236.1"/>
</dbReference>
<organism evidence="2 3">
    <name type="scientific">Gordonia polyisoprenivorans</name>
    <dbReference type="NCBI Taxonomy" id="84595"/>
    <lineage>
        <taxon>Bacteria</taxon>
        <taxon>Bacillati</taxon>
        <taxon>Actinomycetota</taxon>
        <taxon>Actinomycetes</taxon>
        <taxon>Mycobacteriales</taxon>
        <taxon>Gordoniaceae</taxon>
        <taxon>Gordonia</taxon>
    </lineage>
</organism>
<feature type="domain" description="Sulfatase-modifying factor enzyme-like" evidence="1">
    <location>
        <begin position="22"/>
        <end position="312"/>
    </location>
</feature>
<evidence type="ECO:0000313" key="3">
    <source>
        <dbReference type="Proteomes" id="UP000563898"/>
    </source>
</evidence>
<gene>
    <name evidence="2" type="ORF">HGA05_13385</name>
</gene>
<dbReference type="PANTHER" id="PTHR23150:SF19">
    <property type="entry name" value="FORMYLGLYCINE-GENERATING ENZYME"/>
    <property type="match status" value="1"/>
</dbReference>
<dbReference type="Gene3D" id="3.90.1580.10">
    <property type="entry name" value="paralog of FGE (formylglycine-generating enzyme)"/>
    <property type="match status" value="1"/>
</dbReference>